<sequence length="68" mass="7610">MVVVGFVPNEYLVTKLLILYAKAGDLVTAGKVSILHLGFMNQTSHVFFLIGSRTSHVVWQTFYNVLPK</sequence>
<comment type="caution">
    <text evidence="1">The sequence shown here is derived from an EMBL/GenBank/DDBJ whole genome shotgun (WGS) entry which is preliminary data.</text>
</comment>
<keyword evidence="2" id="KW-1185">Reference proteome</keyword>
<name>A0A7J7G029_CAMSI</name>
<dbReference type="Proteomes" id="UP000593564">
    <property type="component" value="Unassembled WGS sequence"/>
</dbReference>
<gene>
    <name evidence="1" type="ORF">HYC85_030150</name>
</gene>
<organism evidence="1 2">
    <name type="scientific">Camellia sinensis</name>
    <name type="common">Tea plant</name>
    <name type="synonym">Thea sinensis</name>
    <dbReference type="NCBI Taxonomy" id="4442"/>
    <lineage>
        <taxon>Eukaryota</taxon>
        <taxon>Viridiplantae</taxon>
        <taxon>Streptophyta</taxon>
        <taxon>Embryophyta</taxon>
        <taxon>Tracheophyta</taxon>
        <taxon>Spermatophyta</taxon>
        <taxon>Magnoliopsida</taxon>
        <taxon>eudicotyledons</taxon>
        <taxon>Gunneridae</taxon>
        <taxon>Pentapetalae</taxon>
        <taxon>asterids</taxon>
        <taxon>Ericales</taxon>
        <taxon>Theaceae</taxon>
        <taxon>Camellia</taxon>
    </lineage>
</organism>
<reference evidence="1 2" key="2">
    <citation type="submission" date="2020-07" db="EMBL/GenBank/DDBJ databases">
        <title>Genome assembly of wild tea tree DASZ reveals pedigree and selection history of tea varieties.</title>
        <authorList>
            <person name="Zhang W."/>
        </authorList>
    </citation>
    <scope>NUCLEOTIDE SEQUENCE [LARGE SCALE GENOMIC DNA]</scope>
    <source>
        <strain evidence="2">cv. G240</strain>
        <tissue evidence="1">Leaf</tissue>
    </source>
</reference>
<proteinExistence type="predicted"/>
<evidence type="ECO:0000313" key="1">
    <source>
        <dbReference type="EMBL" id="KAF5933979.1"/>
    </source>
</evidence>
<accession>A0A7J7G029</accession>
<protein>
    <submittedName>
        <fullName evidence="1">Uncharacterized protein</fullName>
    </submittedName>
</protein>
<evidence type="ECO:0000313" key="2">
    <source>
        <dbReference type="Proteomes" id="UP000593564"/>
    </source>
</evidence>
<dbReference type="AlphaFoldDB" id="A0A7J7G029"/>
<reference evidence="2" key="1">
    <citation type="journal article" date="2020" name="Nat. Commun.">
        <title>Genome assembly of wild tea tree DASZ reveals pedigree and selection history of tea varieties.</title>
        <authorList>
            <person name="Zhang W."/>
            <person name="Zhang Y."/>
            <person name="Qiu H."/>
            <person name="Guo Y."/>
            <person name="Wan H."/>
            <person name="Zhang X."/>
            <person name="Scossa F."/>
            <person name="Alseekh S."/>
            <person name="Zhang Q."/>
            <person name="Wang P."/>
            <person name="Xu L."/>
            <person name="Schmidt M.H."/>
            <person name="Jia X."/>
            <person name="Li D."/>
            <person name="Zhu A."/>
            <person name="Guo F."/>
            <person name="Chen W."/>
            <person name="Ni D."/>
            <person name="Usadel B."/>
            <person name="Fernie A.R."/>
            <person name="Wen W."/>
        </authorList>
    </citation>
    <scope>NUCLEOTIDE SEQUENCE [LARGE SCALE GENOMIC DNA]</scope>
    <source>
        <strain evidence="2">cv. G240</strain>
    </source>
</reference>
<dbReference type="EMBL" id="JACBKZ010000014">
    <property type="protein sequence ID" value="KAF5933979.1"/>
    <property type="molecule type" value="Genomic_DNA"/>
</dbReference>